<feature type="region of interest" description="Disordered" evidence="1">
    <location>
        <begin position="1"/>
        <end position="23"/>
    </location>
</feature>
<evidence type="ECO:0000313" key="2">
    <source>
        <dbReference type="EMBL" id="SFN57534.1"/>
    </source>
</evidence>
<dbReference type="Proteomes" id="UP000183083">
    <property type="component" value="Unassembled WGS sequence"/>
</dbReference>
<feature type="compositionally biased region" description="Basic and acidic residues" evidence="1">
    <location>
        <begin position="14"/>
        <end position="23"/>
    </location>
</feature>
<evidence type="ECO:0000256" key="1">
    <source>
        <dbReference type="SAM" id="MobiDB-lite"/>
    </source>
</evidence>
<comment type="caution">
    <text evidence="2">The sequence shown here is derived from an EMBL/GenBank/DDBJ whole genome shotgun (WGS) entry which is preliminary data.</text>
</comment>
<name>A0AB38BMS7_PSESX</name>
<dbReference type="AlphaFoldDB" id="A0AB38BMS7"/>
<proteinExistence type="predicted"/>
<gene>
    <name evidence="2" type="ORF">SAMN05444065_101266</name>
</gene>
<protein>
    <submittedName>
        <fullName evidence="2">Uncharacterized protein</fullName>
    </submittedName>
</protein>
<dbReference type="Pfam" id="PF24806">
    <property type="entry name" value="DUF7706"/>
    <property type="match status" value="1"/>
</dbReference>
<sequence length="102" mass="11329">MSDSPDLIMTAENPRTDETASAESERAEACALARLVRSLTLGDCCSKAVSDDDAHLMNEGLEKLQNFFCCCWSFAVVKGSSLPWYARASRKKRNDGNHHLYI</sequence>
<accession>A0AB38BMS7</accession>
<organism evidence="2 3">
    <name type="scientific">Pseudomonas syringae</name>
    <dbReference type="NCBI Taxonomy" id="317"/>
    <lineage>
        <taxon>Bacteria</taxon>
        <taxon>Pseudomonadati</taxon>
        <taxon>Pseudomonadota</taxon>
        <taxon>Gammaproteobacteria</taxon>
        <taxon>Pseudomonadales</taxon>
        <taxon>Pseudomonadaceae</taxon>
        <taxon>Pseudomonas</taxon>
    </lineage>
</organism>
<dbReference type="RefSeq" id="WP_139218862.1">
    <property type="nucleotide sequence ID" value="NZ_FOVV01000001.1"/>
</dbReference>
<reference evidence="2 3" key="1">
    <citation type="submission" date="2016-10" db="EMBL/GenBank/DDBJ databases">
        <authorList>
            <person name="Varghese N."/>
            <person name="Submissions S."/>
        </authorList>
    </citation>
    <scope>NUCLEOTIDE SEQUENCE [LARGE SCALE GENOMIC DNA]</scope>
    <source>
        <strain evidence="2 3">BS0292</strain>
    </source>
</reference>
<evidence type="ECO:0000313" key="3">
    <source>
        <dbReference type="Proteomes" id="UP000183083"/>
    </source>
</evidence>
<dbReference type="InterPro" id="IPR056123">
    <property type="entry name" value="DUF7706"/>
</dbReference>
<dbReference type="EMBL" id="FOVV01000001">
    <property type="protein sequence ID" value="SFN57534.1"/>
    <property type="molecule type" value="Genomic_DNA"/>
</dbReference>